<sequence>MSPPAYTHVRSQFVYSDDLVNDSLPGPGPSASTRSQWMPRRLQFYLPFTVMLGTLGLIIMASKASFLTTVQLEWFQNSVASQHLTAEPEALPNLGPTPNDTGSPLNPVGIADRSIYNLYARQSQTLEQAIARYTLRNGNRPPPMQFNKWYNFARESNCLIDDYDQITRDFTPFYQLAAEDPAHFQNMIDKGRELMLQDSTGIVAIEISNGTWGHILPDTMFLINGRDEPRVVFNVRDPAMRKDAMKLQDNKPFHLAPVPTSEFFKHQSGCSTLDRGHGLTVDAIEDVAFLRSSSSSDFTTDLWPILSMTKISPCFSDILFPGQYYYESSGWSAKFEKPNDVQWDDKKPQLYWRGQSNGGHIMHNNHHKFSRFRLVKIAQNRSDIIDAKMTGFWESHLYLRLRAGPHHRGYLLDVDGNTFSGRYLGLLRSGSLVFKATAFDEYFNDWLRPYEHYIPVEWAIAHDAEARQIQETGMRFAQRVLTDSQNDCYFSRVLLEWAQLQSYAKQSSALDTSYRSWLASGPASTQRKLEIPADNAVLSLMGSDACIKESVVAFIAHFPTKPGLAKLLLKHLKPSLKLQVPDTTHFDFEATLIGLLMSADGELRQIFSCIRRFGNTPPLSLSSFPYPPTQTSPDQYCSA</sequence>
<organism evidence="5 6">
    <name type="scientific">Mycena metata</name>
    <dbReference type="NCBI Taxonomy" id="1033252"/>
    <lineage>
        <taxon>Eukaryota</taxon>
        <taxon>Fungi</taxon>
        <taxon>Dikarya</taxon>
        <taxon>Basidiomycota</taxon>
        <taxon>Agaricomycotina</taxon>
        <taxon>Agaricomycetes</taxon>
        <taxon>Agaricomycetidae</taxon>
        <taxon>Agaricales</taxon>
        <taxon>Marasmiineae</taxon>
        <taxon>Mycenaceae</taxon>
        <taxon>Mycena</taxon>
    </lineage>
</organism>
<keyword evidence="6" id="KW-1185">Reference proteome</keyword>
<keyword evidence="2 5" id="KW-0808">Transferase</keyword>
<feature type="domain" description="Glycosyl transferase CAP10" evidence="4">
    <location>
        <begin position="283"/>
        <end position="504"/>
    </location>
</feature>
<dbReference type="InterPro" id="IPR051091">
    <property type="entry name" value="O-Glucosyltr/Glycosyltrsf_90"/>
</dbReference>
<evidence type="ECO:0000256" key="1">
    <source>
        <dbReference type="ARBA" id="ARBA00010118"/>
    </source>
</evidence>
<accession>A0AAD7IGG6</accession>
<gene>
    <name evidence="5" type="ORF">B0H16DRAFT_1728122</name>
</gene>
<dbReference type="Pfam" id="PF05686">
    <property type="entry name" value="Glyco_transf_90"/>
    <property type="match status" value="1"/>
</dbReference>
<evidence type="ECO:0000256" key="2">
    <source>
        <dbReference type="ARBA" id="ARBA00022679"/>
    </source>
</evidence>
<keyword evidence="3" id="KW-0472">Membrane</keyword>
<dbReference type="AlphaFoldDB" id="A0AAD7IGG6"/>
<evidence type="ECO:0000256" key="3">
    <source>
        <dbReference type="SAM" id="Phobius"/>
    </source>
</evidence>
<dbReference type="SMART" id="SM00672">
    <property type="entry name" value="CAP10"/>
    <property type="match status" value="1"/>
</dbReference>
<dbReference type="InterPro" id="IPR006598">
    <property type="entry name" value="CAP10"/>
</dbReference>
<protein>
    <submittedName>
        <fullName evidence="5">Glycosyl transferase family 90-domain-containing protein</fullName>
    </submittedName>
</protein>
<evidence type="ECO:0000313" key="6">
    <source>
        <dbReference type="Proteomes" id="UP001215598"/>
    </source>
</evidence>
<dbReference type="PANTHER" id="PTHR12203:SF35">
    <property type="entry name" value="PROTEIN O-GLUCOSYLTRANSFERASE 1"/>
    <property type="match status" value="1"/>
</dbReference>
<proteinExistence type="inferred from homology"/>
<dbReference type="EMBL" id="JARKIB010000094">
    <property type="protein sequence ID" value="KAJ7742587.1"/>
    <property type="molecule type" value="Genomic_DNA"/>
</dbReference>
<dbReference type="PANTHER" id="PTHR12203">
    <property type="entry name" value="KDEL LYS-ASP-GLU-LEU CONTAINING - RELATED"/>
    <property type="match status" value="1"/>
</dbReference>
<dbReference type="Proteomes" id="UP001215598">
    <property type="component" value="Unassembled WGS sequence"/>
</dbReference>
<keyword evidence="3" id="KW-1133">Transmembrane helix</keyword>
<comment type="similarity">
    <text evidence="1">Belongs to the glycosyltransferase 90 family.</text>
</comment>
<evidence type="ECO:0000259" key="4">
    <source>
        <dbReference type="SMART" id="SM00672"/>
    </source>
</evidence>
<name>A0AAD7IGG6_9AGAR</name>
<feature type="transmembrane region" description="Helical" evidence="3">
    <location>
        <begin position="44"/>
        <end position="62"/>
    </location>
</feature>
<dbReference type="GO" id="GO:0016740">
    <property type="term" value="F:transferase activity"/>
    <property type="evidence" value="ECO:0007669"/>
    <property type="project" value="UniProtKB-KW"/>
</dbReference>
<evidence type="ECO:0000313" key="5">
    <source>
        <dbReference type="EMBL" id="KAJ7742587.1"/>
    </source>
</evidence>
<keyword evidence="3" id="KW-0812">Transmembrane</keyword>
<comment type="caution">
    <text evidence="5">The sequence shown here is derived from an EMBL/GenBank/DDBJ whole genome shotgun (WGS) entry which is preliminary data.</text>
</comment>
<reference evidence="5" key="1">
    <citation type="submission" date="2023-03" db="EMBL/GenBank/DDBJ databases">
        <title>Massive genome expansion in bonnet fungi (Mycena s.s.) driven by repeated elements and novel gene families across ecological guilds.</title>
        <authorList>
            <consortium name="Lawrence Berkeley National Laboratory"/>
            <person name="Harder C.B."/>
            <person name="Miyauchi S."/>
            <person name="Viragh M."/>
            <person name="Kuo A."/>
            <person name="Thoen E."/>
            <person name="Andreopoulos B."/>
            <person name="Lu D."/>
            <person name="Skrede I."/>
            <person name="Drula E."/>
            <person name="Henrissat B."/>
            <person name="Morin E."/>
            <person name="Kohler A."/>
            <person name="Barry K."/>
            <person name="LaButti K."/>
            <person name="Morin E."/>
            <person name="Salamov A."/>
            <person name="Lipzen A."/>
            <person name="Mereny Z."/>
            <person name="Hegedus B."/>
            <person name="Baldrian P."/>
            <person name="Stursova M."/>
            <person name="Weitz H."/>
            <person name="Taylor A."/>
            <person name="Grigoriev I.V."/>
            <person name="Nagy L.G."/>
            <person name="Martin F."/>
            <person name="Kauserud H."/>
        </authorList>
    </citation>
    <scope>NUCLEOTIDE SEQUENCE</scope>
    <source>
        <strain evidence="5">CBHHK182m</strain>
    </source>
</reference>